<dbReference type="InterPro" id="IPR034660">
    <property type="entry name" value="DinB/YfiT-like"/>
</dbReference>
<dbReference type="Pfam" id="PF11716">
    <property type="entry name" value="MDMPI_N"/>
    <property type="match status" value="1"/>
</dbReference>
<comment type="caution">
    <text evidence="2">The sequence shown here is derived from an EMBL/GenBank/DDBJ whole genome shotgun (WGS) entry which is preliminary data.</text>
</comment>
<proteinExistence type="predicted"/>
<dbReference type="SUPFAM" id="SSF109854">
    <property type="entry name" value="DinB/YfiT-like putative metalloenzymes"/>
    <property type="match status" value="1"/>
</dbReference>
<gene>
    <name evidence="2" type="ORF">F4554_006062</name>
</gene>
<reference evidence="2 3" key="1">
    <citation type="submission" date="2020-07" db="EMBL/GenBank/DDBJ databases">
        <title>Sequencing the genomes of 1000 actinobacteria strains.</title>
        <authorList>
            <person name="Klenk H.-P."/>
        </authorList>
    </citation>
    <scope>NUCLEOTIDE SEQUENCE [LARGE SCALE GENOMIC DNA]</scope>
    <source>
        <strain evidence="2 3">DSM 18448</strain>
    </source>
</reference>
<dbReference type="AlphaFoldDB" id="A0A852ZKB2"/>
<organism evidence="2 3">
    <name type="scientific">Actinopolymorpha rutila</name>
    <dbReference type="NCBI Taxonomy" id="446787"/>
    <lineage>
        <taxon>Bacteria</taxon>
        <taxon>Bacillati</taxon>
        <taxon>Actinomycetota</taxon>
        <taxon>Actinomycetes</taxon>
        <taxon>Propionibacteriales</taxon>
        <taxon>Actinopolymorphaceae</taxon>
        <taxon>Actinopolymorpha</taxon>
    </lineage>
</organism>
<dbReference type="EMBL" id="JACBZH010000001">
    <property type="protein sequence ID" value="NYH93424.1"/>
    <property type="molecule type" value="Genomic_DNA"/>
</dbReference>
<dbReference type="NCBIfam" id="TIGR03083">
    <property type="entry name" value="maleylpyruvate isomerase family mycothiol-dependent enzyme"/>
    <property type="match status" value="1"/>
</dbReference>
<protein>
    <submittedName>
        <fullName evidence="2">Uncharacterized protein (TIGR03086 family)</fullName>
    </submittedName>
</protein>
<name>A0A852ZKB2_9ACTN</name>
<dbReference type="Gene3D" id="1.20.120.450">
    <property type="entry name" value="dinb family like domain"/>
    <property type="match status" value="1"/>
</dbReference>
<accession>A0A852ZKB2</accession>
<feature type="domain" description="Mycothiol-dependent maleylpyruvate isomerase metal-binding" evidence="1">
    <location>
        <begin position="33"/>
        <end position="153"/>
    </location>
</feature>
<sequence>MPTNDQSSITQLPDDRPAAGSVGSVDLVALDAHAVRASVDLLARATRADLTRPTPCAEWTLEDLLAHMAAQHNGFAAAARGEENPKVWEERSLGDDPFGAYRDSAERVLDAFAADGVLERMFLIPDFGDQPLPGWQAISAHLVDYAVHSWDVAKALGVPAELEPAAVGMAYEIAQIVPTGEARLVSGAPFGPEVAFTGGSRLDRLVAHLGRSPNWPA</sequence>
<dbReference type="Proteomes" id="UP000579605">
    <property type="component" value="Unassembled WGS sequence"/>
</dbReference>
<dbReference type="GO" id="GO:0046872">
    <property type="term" value="F:metal ion binding"/>
    <property type="evidence" value="ECO:0007669"/>
    <property type="project" value="InterPro"/>
</dbReference>
<evidence type="ECO:0000313" key="3">
    <source>
        <dbReference type="Proteomes" id="UP000579605"/>
    </source>
</evidence>
<dbReference type="InterPro" id="IPR017517">
    <property type="entry name" value="Maleyloyr_isom"/>
</dbReference>
<dbReference type="NCBIfam" id="TIGR03086">
    <property type="entry name" value="TIGR03086 family metal-binding protein"/>
    <property type="match status" value="1"/>
</dbReference>
<evidence type="ECO:0000313" key="2">
    <source>
        <dbReference type="EMBL" id="NYH93424.1"/>
    </source>
</evidence>
<keyword evidence="3" id="KW-1185">Reference proteome</keyword>
<dbReference type="RefSeq" id="WP_179790954.1">
    <property type="nucleotide sequence ID" value="NZ_BAAARR010000045.1"/>
</dbReference>
<evidence type="ECO:0000259" key="1">
    <source>
        <dbReference type="Pfam" id="PF11716"/>
    </source>
</evidence>
<dbReference type="InterPro" id="IPR024344">
    <property type="entry name" value="MDMPI_metal-binding"/>
</dbReference>
<dbReference type="InterPro" id="IPR017520">
    <property type="entry name" value="CHP03086"/>
</dbReference>